<dbReference type="Proteomes" id="UP000248079">
    <property type="component" value="Unassembled WGS sequence"/>
</dbReference>
<keyword evidence="1" id="KW-1133">Transmembrane helix</keyword>
<proteinExistence type="predicted"/>
<evidence type="ECO:0000313" key="2">
    <source>
        <dbReference type="EMBL" id="PXY02077.1"/>
    </source>
</evidence>
<feature type="transmembrane region" description="Helical" evidence="1">
    <location>
        <begin position="382"/>
        <end position="402"/>
    </location>
</feature>
<protein>
    <recommendedName>
        <fullName evidence="4">DUF4857 domain-containing protein</fullName>
    </recommendedName>
</protein>
<evidence type="ECO:0008006" key="4">
    <source>
        <dbReference type="Google" id="ProtNLM"/>
    </source>
</evidence>
<dbReference type="RefSeq" id="WP_110359711.1">
    <property type="nucleotide sequence ID" value="NZ_QFLI01000002.1"/>
</dbReference>
<keyword evidence="1" id="KW-0812">Transmembrane</keyword>
<name>A0A2V4A2H8_9BACT</name>
<gene>
    <name evidence="2" type="ORF">DF185_05380</name>
</gene>
<organism evidence="2 3">
    <name type="scientific">Marinifilum breve</name>
    <dbReference type="NCBI Taxonomy" id="2184082"/>
    <lineage>
        <taxon>Bacteria</taxon>
        <taxon>Pseudomonadati</taxon>
        <taxon>Bacteroidota</taxon>
        <taxon>Bacteroidia</taxon>
        <taxon>Marinilabiliales</taxon>
        <taxon>Marinifilaceae</taxon>
    </lineage>
</organism>
<dbReference type="InterPro" id="IPR032333">
    <property type="entry name" value="DUF4857"/>
</dbReference>
<keyword evidence="1" id="KW-0472">Membrane</keyword>
<feature type="transmembrane region" description="Helical" evidence="1">
    <location>
        <begin position="350"/>
        <end position="370"/>
    </location>
</feature>
<accession>A0A2V4A2H8</accession>
<comment type="caution">
    <text evidence="2">The sequence shown here is derived from an EMBL/GenBank/DDBJ whole genome shotgun (WGS) entry which is preliminary data.</text>
</comment>
<dbReference type="EMBL" id="QFLI01000002">
    <property type="protein sequence ID" value="PXY02077.1"/>
    <property type="molecule type" value="Genomic_DNA"/>
</dbReference>
<dbReference type="Pfam" id="PF16149">
    <property type="entry name" value="DUF4857"/>
    <property type="match status" value="1"/>
</dbReference>
<sequence>MKNIKYLIIVLGTMILAWLLPKSYHLVTDKASPNIFTYYSSIDKAFCAIEFDDVKGHLIRKNVKTNKEYSEAEFDSILPMFYSMQLFSDGRMPKSINGKDINPRVVNSKKFFFRVKPADKNKPHIPLYTLFESMSKRVRIEMPGDVFRLTDRIEFINPETNEINEEKSELFNEQFVKKGFQFPAKMAAGNPSTRKAYEEGYFIVDNKDQIFHLKMVNAKPFLKKVPLPDGVVPNYLQTMEPDDRSFYAFVFDTNKKLHIITTNAYSLQEIPMPEYDVDKDQLLIMANPLYWNLNVVSGKGKEVWAINADTKEFVDTTSIVGVEQGVNYSKYFLPFSVGFTSGNTRYIKPIFYFGSYLVLINNFILALAFVMIIRYRKQKIQILPVVWISITGIYGFIASIIFNR</sequence>
<evidence type="ECO:0000256" key="1">
    <source>
        <dbReference type="SAM" id="Phobius"/>
    </source>
</evidence>
<dbReference type="AlphaFoldDB" id="A0A2V4A2H8"/>
<evidence type="ECO:0000313" key="3">
    <source>
        <dbReference type="Proteomes" id="UP000248079"/>
    </source>
</evidence>
<dbReference type="OrthoDB" id="5365245at2"/>
<keyword evidence="3" id="KW-1185">Reference proteome</keyword>
<reference evidence="2 3" key="1">
    <citation type="submission" date="2018-05" db="EMBL/GenBank/DDBJ databases">
        <title>Marinifilum breve JC075T sp. nov., a marine bacterium isolated from Yongle Blue Hole in the South China Sea.</title>
        <authorList>
            <person name="Fu T."/>
        </authorList>
    </citation>
    <scope>NUCLEOTIDE SEQUENCE [LARGE SCALE GENOMIC DNA]</scope>
    <source>
        <strain evidence="2 3">JC075</strain>
    </source>
</reference>